<dbReference type="EMBL" id="CAVMJV010000042">
    <property type="protein sequence ID" value="CAK5080874.1"/>
    <property type="molecule type" value="Genomic_DNA"/>
</dbReference>
<organism evidence="1 2">
    <name type="scientific">Meloidogyne enterolobii</name>
    <name type="common">Root-knot nematode worm</name>
    <name type="synonym">Meloidogyne mayaguensis</name>
    <dbReference type="NCBI Taxonomy" id="390850"/>
    <lineage>
        <taxon>Eukaryota</taxon>
        <taxon>Metazoa</taxon>
        <taxon>Ecdysozoa</taxon>
        <taxon>Nematoda</taxon>
        <taxon>Chromadorea</taxon>
        <taxon>Rhabditida</taxon>
        <taxon>Tylenchina</taxon>
        <taxon>Tylenchomorpha</taxon>
        <taxon>Tylenchoidea</taxon>
        <taxon>Meloidogynidae</taxon>
        <taxon>Meloidogyninae</taxon>
        <taxon>Meloidogyne</taxon>
    </lineage>
</organism>
<gene>
    <name evidence="1" type="ORF">MENTE1834_LOCUS28075</name>
</gene>
<protein>
    <submittedName>
        <fullName evidence="1">Uncharacterized protein</fullName>
    </submittedName>
</protein>
<proteinExistence type="predicted"/>
<accession>A0ACB0ZPI5</accession>
<evidence type="ECO:0000313" key="2">
    <source>
        <dbReference type="Proteomes" id="UP001497535"/>
    </source>
</evidence>
<reference evidence="1" key="1">
    <citation type="submission" date="2023-11" db="EMBL/GenBank/DDBJ databases">
        <authorList>
            <person name="Poullet M."/>
        </authorList>
    </citation>
    <scope>NUCLEOTIDE SEQUENCE</scope>
    <source>
        <strain evidence="1">E1834</strain>
    </source>
</reference>
<sequence length="58" mass="6589">MGKSCVLLTPPPLPHSAWSDQPTPFQFKNSKNKEQTPNKRENAPFQTGIYYINVNTII</sequence>
<name>A0ACB0ZPI5_MELEN</name>
<dbReference type="Proteomes" id="UP001497535">
    <property type="component" value="Unassembled WGS sequence"/>
</dbReference>
<evidence type="ECO:0000313" key="1">
    <source>
        <dbReference type="EMBL" id="CAK5080874.1"/>
    </source>
</evidence>
<keyword evidence="2" id="KW-1185">Reference proteome</keyword>
<comment type="caution">
    <text evidence="1">The sequence shown here is derived from an EMBL/GenBank/DDBJ whole genome shotgun (WGS) entry which is preliminary data.</text>
</comment>